<dbReference type="EMBL" id="NCVQ01000005">
    <property type="protein sequence ID" value="PWZ29614.1"/>
    <property type="molecule type" value="Genomic_DNA"/>
</dbReference>
<proteinExistence type="predicted"/>
<name>A0A3L6F8Q8_MAIZE</name>
<comment type="caution">
    <text evidence="1">The sequence shown here is derived from an EMBL/GenBank/DDBJ whole genome shotgun (WGS) entry which is preliminary data.</text>
</comment>
<evidence type="ECO:0000313" key="2">
    <source>
        <dbReference type="Proteomes" id="UP000251960"/>
    </source>
</evidence>
<evidence type="ECO:0000313" key="1">
    <source>
        <dbReference type="EMBL" id="PWZ29614.1"/>
    </source>
</evidence>
<gene>
    <name evidence="1" type="ORF">Zm00014a_033400</name>
</gene>
<reference evidence="1 2" key="1">
    <citation type="journal article" date="2018" name="Nat. Genet.">
        <title>Extensive intraspecific gene order and gene structural variations between Mo17 and other maize genomes.</title>
        <authorList>
            <person name="Sun S."/>
            <person name="Zhou Y."/>
            <person name="Chen J."/>
            <person name="Shi J."/>
            <person name="Zhao H."/>
            <person name="Zhao H."/>
            <person name="Song W."/>
            <person name="Zhang M."/>
            <person name="Cui Y."/>
            <person name="Dong X."/>
            <person name="Liu H."/>
            <person name="Ma X."/>
            <person name="Jiao Y."/>
            <person name="Wang B."/>
            <person name="Wei X."/>
            <person name="Stein J.C."/>
            <person name="Glaubitz J.C."/>
            <person name="Lu F."/>
            <person name="Yu G."/>
            <person name="Liang C."/>
            <person name="Fengler K."/>
            <person name="Li B."/>
            <person name="Rafalski A."/>
            <person name="Schnable P.S."/>
            <person name="Ware D.H."/>
            <person name="Buckler E.S."/>
            <person name="Lai J."/>
        </authorList>
    </citation>
    <scope>NUCLEOTIDE SEQUENCE [LARGE SCALE GENOMIC DNA]</scope>
    <source>
        <strain evidence="2">cv. Missouri 17</strain>
        <tissue evidence="1">Seedling</tissue>
    </source>
</reference>
<sequence>MGGRSLLDGDFAFLVLWPLLERTSDGLFDRSRVAWAVAFHGPWSRVVVADEAITLPPVRLLRPSSLSPLPFLQASSGSCDVSRAAQAATEVEIKLLRVASRISSISAFTWELWWRC</sequence>
<accession>A0A3L6F8Q8</accession>
<dbReference type="AlphaFoldDB" id="A0A3L6F8Q8"/>
<dbReference type="Proteomes" id="UP000251960">
    <property type="component" value="Chromosome 4"/>
</dbReference>
<protein>
    <submittedName>
        <fullName evidence="1">Uncharacterized protein</fullName>
    </submittedName>
</protein>
<organism evidence="1 2">
    <name type="scientific">Zea mays</name>
    <name type="common">Maize</name>
    <dbReference type="NCBI Taxonomy" id="4577"/>
    <lineage>
        <taxon>Eukaryota</taxon>
        <taxon>Viridiplantae</taxon>
        <taxon>Streptophyta</taxon>
        <taxon>Embryophyta</taxon>
        <taxon>Tracheophyta</taxon>
        <taxon>Spermatophyta</taxon>
        <taxon>Magnoliopsida</taxon>
        <taxon>Liliopsida</taxon>
        <taxon>Poales</taxon>
        <taxon>Poaceae</taxon>
        <taxon>PACMAD clade</taxon>
        <taxon>Panicoideae</taxon>
        <taxon>Andropogonodae</taxon>
        <taxon>Andropogoneae</taxon>
        <taxon>Tripsacinae</taxon>
        <taxon>Zea</taxon>
    </lineage>
</organism>